<dbReference type="GO" id="GO:0016301">
    <property type="term" value="F:kinase activity"/>
    <property type="evidence" value="ECO:0007669"/>
    <property type="project" value="UniProtKB-KW"/>
</dbReference>
<keyword evidence="11" id="KW-1185">Reference proteome</keyword>
<evidence type="ECO:0000256" key="8">
    <source>
        <dbReference type="ARBA" id="ARBA00023180"/>
    </source>
</evidence>
<dbReference type="EMBL" id="RXIC02000022">
    <property type="protein sequence ID" value="KAB1216416.1"/>
    <property type="molecule type" value="Genomic_DNA"/>
</dbReference>
<comment type="similarity">
    <text evidence="2">Belongs to the RLP family.</text>
</comment>
<dbReference type="InterPro" id="IPR052941">
    <property type="entry name" value="StomDev_PlantInt_Reg"/>
</dbReference>
<evidence type="ECO:0000256" key="2">
    <source>
        <dbReference type="ARBA" id="ARBA00009592"/>
    </source>
</evidence>
<keyword evidence="3" id="KW-0433">Leucine-rich repeat</keyword>
<dbReference type="GO" id="GO:0016020">
    <property type="term" value="C:membrane"/>
    <property type="evidence" value="ECO:0007669"/>
    <property type="project" value="UniProtKB-SubCell"/>
</dbReference>
<comment type="caution">
    <text evidence="10">The sequence shown here is derived from an EMBL/GenBank/DDBJ whole genome shotgun (WGS) entry which is preliminary data.</text>
</comment>
<dbReference type="SMART" id="SM00369">
    <property type="entry name" value="LRR_TYP"/>
    <property type="match status" value="5"/>
</dbReference>
<dbReference type="InterPro" id="IPR003591">
    <property type="entry name" value="Leu-rich_rpt_typical-subtyp"/>
</dbReference>
<sequence length="455" mass="50761">MSLFDFQGLAYLSLSSNNLSGSFKLNLIQQLINPSELDLSHNELSSIECYQPNSSLLFRSNNSLALKLSYNRLKIFPDCLRSQSNLIELDLSNNQIHGEIPNWIWKLPILTQLNLSYNHLVTMEESFLNSSSLVYLDLSSNQLQGPLPVLASPFSYLDFSGNNFSSTIPANIGSFLAHAFFFSLSKNKLHGSIPVSICNGTGLLVLDLSENSLSGSIPQCLMGMCATLKLLNLGRNHLTGTIFNAFPSLCSLKLLALDGNQLKGELPKSLANCTKLEVLDIGNNHIEDIFPCPIPASLGKLSNLESLDLSSNKLTGKIPLQLADGLIFLSTLNLSFNQLVGKIPMVKQFTTFPEKSYEGNRGLCGFPLEEKCEPISPPPAFEGTHSNSRNAVNWNFLSVELGFIFGFGIVIVPLVFWRRWRIWYYTRIDDICFKILPQCYFRKEYGRRRVPKNQG</sequence>
<dbReference type="Gene3D" id="3.80.10.10">
    <property type="entry name" value="Ribonuclease Inhibitor"/>
    <property type="match status" value="2"/>
</dbReference>
<evidence type="ECO:0000313" key="11">
    <source>
        <dbReference type="Proteomes" id="UP000516437"/>
    </source>
</evidence>
<protein>
    <submittedName>
        <fullName evidence="10">LRR receptor-like serine/threonine-protein kinase GSO1</fullName>
    </submittedName>
</protein>
<dbReference type="Proteomes" id="UP000516437">
    <property type="component" value="Chromosome 4"/>
</dbReference>
<evidence type="ECO:0000256" key="1">
    <source>
        <dbReference type="ARBA" id="ARBA00004167"/>
    </source>
</evidence>
<evidence type="ECO:0000256" key="4">
    <source>
        <dbReference type="ARBA" id="ARBA00022692"/>
    </source>
</evidence>
<keyword evidence="10" id="KW-0418">Kinase</keyword>
<organism evidence="10 11">
    <name type="scientific">Morella rubra</name>
    <name type="common">Chinese bayberry</name>
    <dbReference type="NCBI Taxonomy" id="262757"/>
    <lineage>
        <taxon>Eukaryota</taxon>
        <taxon>Viridiplantae</taxon>
        <taxon>Streptophyta</taxon>
        <taxon>Embryophyta</taxon>
        <taxon>Tracheophyta</taxon>
        <taxon>Spermatophyta</taxon>
        <taxon>Magnoliopsida</taxon>
        <taxon>eudicotyledons</taxon>
        <taxon>Gunneridae</taxon>
        <taxon>Pentapetalae</taxon>
        <taxon>rosids</taxon>
        <taxon>fabids</taxon>
        <taxon>Fagales</taxon>
        <taxon>Myricaceae</taxon>
        <taxon>Morella</taxon>
    </lineage>
</organism>
<dbReference type="AlphaFoldDB" id="A0A6A1VWH6"/>
<evidence type="ECO:0000256" key="3">
    <source>
        <dbReference type="ARBA" id="ARBA00022614"/>
    </source>
</evidence>
<gene>
    <name evidence="10" type="ORF">CJ030_MR4G029194</name>
</gene>
<keyword evidence="7 9" id="KW-0472">Membrane</keyword>
<evidence type="ECO:0000256" key="7">
    <source>
        <dbReference type="ARBA" id="ARBA00023136"/>
    </source>
</evidence>
<dbReference type="PANTHER" id="PTHR48004">
    <property type="entry name" value="OS01G0149700 PROTEIN"/>
    <property type="match status" value="1"/>
</dbReference>
<dbReference type="PANTHER" id="PTHR48004:SF101">
    <property type="entry name" value="RECEPTOR-LIKE PROTEIN 12 ISOFORM X1"/>
    <property type="match status" value="1"/>
</dbReference>
<keyword evidence="8" id="KW-0325">Glycoprotein</keyword>
<keyword evidence="6 9" id="KW-1133">Transmembrane helix</keyword>
<dbReference type="Pfam" id="PF12799">
    <property type="entry name" value="LRR_4"/>
    <property type="match status" value="1"/>
</dbReference>
<proteinExistence type="inferred from homology"/>
<dbReference type="InterPro" id="IPR025875">
    <property type="entry name" value="Leu-rich_rpt_4"/>
</dbReference>
<dbReference type="Pfam" id="PF13855">
    <property type="entry name" value="LRR_8"/>
    <property type="match status" value="1"/>
</dbReference>
<keyword evidence="4 9" id="KW-0812">Transmembrane</keyword>
<evidence type="ECO:0000313" key="10">
    <source>
        <dbReference type="EMBL" id="KAB1216416.1"/>
    </source>
</evidence>
<dbReference type="InterPro" id="IPR032675">
    <property type="entry name" value="LRR_dom_sf"/>
</dbReference>
<accession>A0A6A1VWH6</accession>
<evidence type="ECO:0000256" key="5">
    <source>
        <dbReference type="ARBA" id="ARBA00022737"/>
    </source>
</evidence>
<keyword evidence="10" id="KW-0808">Transferase</keyword>
<feature type="transmembrane region" description="Helical" evidence="9">
    <location>
        <begin position="394"/>
        <end position="417"/>
    </location>
</feature>
<dbReference type="PRINTS" id="PR00019">
    <property type="entry name" value="LEURICHRPT"/>
</dbReference>
<reference evidence="10 11" key="1">
    <citation type="journal article" date="2019" name="Plant Biotechnol. J.">
        <title>The red bayberry genome and genetic basis of sex determination.</title>
        <authorList>
            <person name="Jia H.M."/>
            <person name="Jia H.J."/>
            <person name="Cai Q.L."/>
            <person name="Wang Y."/>
            <person name="Zhao H.B."/>
            <person name="Yang W.F."/>
            <person name="Wang G.Y."/>
            <person name="Li Y.H."/>
            <person name="Zhan D.L."/>
            <person name="Shen Y.T."/>
            <person name="Niu Q.F."/>
            <person name="Chang L."/>
            <person name="Qiu J."/>
            <person name="Zhao L."/>
            <person name="Xie H.B."/>
            <person name="Fu W.Y."/>
            <person name="Jin J."/>
            <person name="Li X.W."/>
            <person name="Jiao Y."/>
            <person name="Zhou C.C."/>
            <person name="Tu T."/>
            <person name="Chai C.Y."/>
            <person name="Gao J.L."/>
            <person name="Fan L.J."/>
            <person name="van de Weg E."/>
            <person name="Wang J.Y."/>
            <person name="Gao Z.S."/>
        </authorList>
    </citation>
    <scope>NUCLEOTIDE SEQUENCE [LARGE SCALE GENOMIC DNA]</scope>
    <source>
        <tissue evidence="10">Leaves</tissue>
    </source>
</reference>
<keyword evidence="10" id="KW-0675">Receptor</keyword>
<dbReference type="SUPFAM" id="SSF52058">
    <property type="entry name" value="L domain-like"/>
    <property type="match status" value="1"/>
</dbReference>
<dbReference type="Pfam" id="PF00560">
    <property type="entry name" value="LRR_1"/>
    <property type="match status" value="5"/>
</dbReference>
<evidence type="ECO:0000256" key="6">
    <source>
        <dbReference type="ARBA" id="ARBA00022989"/>
    </source>
</evidence>
<evidence type="ECO:0000256" key="9">
    <source>
        <dbReference type="SAM" id="Phobius"/>
    </source>
</evidence>
<keyword evidence="5" id="KW-0677">Repeat</keyword>
<dbReference type="FunFam" id="3.80.10.10:FF:000111">
    <property type="entry name" value="LRR receptor-like serine/threonine-protein kinase ERECTA"/>
    <property type="match status" value="1"/>
</dbReference>
<dbReference type="OrthoDB" id="994806at2759"/>
<dbReference type="InterPro" id="IPR001611">
    <property type="entry name" value="Leu-rich_rpt"/>
</dbReference>
<comment type="subcellular location">
    <subcellularLocation>
        <location evidence="1">Membrane</location>
        <topology evidence="1">Single-pass membrane protein</topology>
    </subcellularLocation>
</comment>
<name>A0A6A1VWH6_9ROSI</name>